<protein>
    <submittedName>
        <fullName evidence="1">Nuclear transport factor 2 family protein</fullName>
    </submittedName>
</protein>
<evidence type="ECO:0000313" key="1">
    <source>
        <dbReference type="EMBL" id="MCW6536617.1"/>
    </source>
</evidence>
<organism evidence="1 2">
    <name type="scientific">Sphingomonas lycopersici</name>
    <dbReference type="NCBI Taxonomy" id="2951807"/>
    <lineage>
        <taxon>Bacteria</taxon>
        <taxon>Pseudomonadati</taxon>
        <taxon>Pseudomonadota</taxon>
        <taxon>Alphaproteobacteria</taxon>
        <taxon>Sphingomonadales</taxon>
        <taxon>Sphingomonadaceae</taxon>
        <taxon>Sphingomonas</taxon>
    </lineage>
</organism>
<gene>
    <name evidence="1" type="ORF">NEE01_17710</name>
</gene>
<dbReference type="Pfam" id="PF12893">
    <property type="entry name" value="Lumazine_bd_2"/>
    <property type="match status" value="1"/>
</dbReference>
<comment type="caution">
    <text evidence="1">The sequence shown here is derived from an EMBL/GenBank/DDBJ whole genome shotgun (WGS) entry which is preliminary data.</text>
</comment>
<dbReference type="SUPFAM" id="SSF54427">
    <property type="entry name" value="NTF2-like"/>
    <property type="match status" value="1"/>
</dbReference>
<proteinExistence type="predicted"/>
<keyword evidence="2" id="KW-1185">Reference proteome</keyword>
<accession>A0AA41Z9W5</accession>
<evidence type="ECO:0000313" key="2">
    <source>
        <dbReference type="Proteomes" id="UP001165565"/>
    </source>
</evidence>
<dbReference type="Gene3D" id="3.10.450.50">
    <property type="match status" value="1"/>
</dbReference>
<dbReference type="EMBL" id="JANFAV010000014">
    <property type="protein sequence ID" value="MCW6536617.1"/>
    <property type="molecule type" value="Genomic_DNA"/>
</dbReference>
<dbReference type="InterPro" id="IPR032710">
    <property type="entry name" value="NTF2-like_dom_sf"/>
</dbReference>
<dbReference type="Proteomes" id="UP001165565">
    <property type="component" value="Unassembled WGS sequence"/>
</dbReference>
<dbReference type="AlphaFoldDB" id="A0AA41Z9W5"/>
<name>A0AA41Z9W5_9SPHN</name>
<sequence length="160" mass="16740">MGEVMITPLFALLLQVTPVAPIVKGTALPPPANDDAAVMAPIQALLGAIGTGDGNAVLGVTRPEGSATVASEGAQPGVRSFRWADFAARLKPSGDKVEERLGTPAIEIDGNVAMVWAPYTVTVNGQIHHCGYDHFDLVREGGTWKVLNVTWNQHTTGCAA</sequence>
<dbReference type="InterPro" id="IPR039437">
    <property type="entry name" value="FrzH/put_lumazine-bd"/>
</dbReference>
<reference evidence="1" key="1">
    <citation type="submission" date="2022-06" db="EMBL/GenBank/DDBJ databases">
        <title>Sphingomonas sp. nov. isolated from rhizosphere soil of tomato.</title>
        <authorList>
            <person name="Dong H."/>
            <person name="Gao R."/>
        </authorList>
    </citation>
    <scope>NUCLEOTIDE SEQUENCE</scope>
    <source>
        <strain evidence="1">MMSM24</strain>
    </source>
</reference>